<reference evidence="4" key="2">
    <citation type="submission" date="2020-04" db="EMBL/GenBank/DDBJ databases">
        <authorList>
            <consortium name="NCBI Genome Project"/>
        </authorList>
    </citation>
    <scope>NUCLEOTIDE SEQUENCE</scope>
    <source>
        <strain evidence="4">CBS 304.34</strain>
    </source>
</reference>
<evidence type="ECO:0000256" key="1">
    <source>
        <dbReference type="SAM" id="Phobius"/>
    </source>
</evidence>
<name>A0A6A6Z9M2_9PEZI</name>
<keyword evidence="1" id="KW-0472">Membrane</keyword>
<feature type="transmembrane region" description="Helical" evidence="1">
    <location>
        <begin position="20"/>
        <end position="41"/>
    </location>
</feature>
<feature type="non-terminal residue" evidence="2">
    <location>
        <position position="1"/>
    </location>
</feature>
<keyword evidence="1" id="KW-1133">Transmembrane helix</keyword>
<protein>
    <submittedName>
        <fullName evidence="2 4">Uncharacterized protein</fullName>
    </submittedName>
</protein>
<reference evidence="4" key="3">
    <citation type="submission" date="2025-04" db="UniProtKB">
        <authorList>
            <consortium name="RefSeq"/>
        </authorList>
    </citation>
    <scope>IDENTIFICATION</scope>
    <source>
        <strain evidence="4">CBS 304.34</strain>
    </source>
</reference>
<evidence type="ECO:0000313" key="2">
    <source>
        <dbReference type="EMBL" id="KAF2817730.1"/>
    </source>
</evidence>
<dbReference type="Proteomes" id="UP000504636">
    <property type="component" value="Unplaced"/>
</dbReference>
<organism evidence="2">
    <name type="scientific">Mytilinidion resinicola</name>
    <dbReference type="NCBI Taxonomy" id="574789"/>
    <lineage>
        <taxon>Eukaryota</taxon>
        <taxon>Fungi</taxon>
        <taxon>Dikarya</taxon>
        <taxon>Ascomycota</taxon>
        <taxon>Pezizomycotina</taxon>
        <taxon>Dothideomycetes</taxon>
        <taxon>Pleosporomycetidae</taxon>
        <taxon>Mytilinidiales</taxon>
        <taxon>Mytilinidiaceae</taxon>
        <taxon>Mytilinidion</taxon>
    </lineage>
</organism>
<dbReference type="EMBL" id="MU003692">
    <property type="protein sequence ID" value="KAF2817730.1"/>
    <property type="molecule type" value="Genomic_DNA"/>
</dbReference>
<keyword evidence="1" id="KW-0812">Transmembrane</keyword>
<reference evidence="2 4" key="1">
    <citation type="journal article" date="2020" name="Stud. Mycol.">
        <title>101 Dothideomycetes genomes: a test case for predicting lifestyles and emergence of pathogens.</title>
        <authorList>
            <person name="Haridas S."/>
            <person name="Albert R."/>
            <person name="Binder M."/>
            <person name="Bloem J."/>
            <person name="Labutti K."/>
            <person name="Salamov A."/>
            <person name="Andreopoulos B."/>
            <person name="Baker S."/>
            <person name="Barry K."/>
            <person name="Bills G."/>
            <person name="Bluhm B."/>
            <person name="Cannon C."/>
            <person name="Castanera R."/>
            <person name="Culley D."/>
            <person name="Daum C."/>
            <person name="Ezra D."/>
            <person name="Gonzalez J."/>
            <person name="Henrissat B."/>
            <person name="Kuo A."/>
            <person name="Liang C."/>
            <person name="Lipzen A."/>
            <person name="Lutzoni F."/>
            <person name="Magnuson J."/>
            <person name="Mondo S."/>
            <person name="Nolan M."/>
            <person name="Ohm R."/>
            <person name="Pangilinan J."/>
            <person name="Park H.-J."/>
            <person name="Ramirez L."/>
            <person name="Alfaro M."/>
            <person name="Sun H."/>
            <person name="Tritt A."/>
            <person name="Yoshinaga Y."/>
            <person name="Zwiers L.-H."/>
            <person name="Turgeon B."/>
            <person name="Goodwin S."/>
            <person name="Spatafora J."/>
            <person name="Crous P."/>
            <person name="Grigoriev I."/>
        </authorList>
    </citation>
    <scope>NUCLEOTIDE SEQUENCE</scope>
    <source>
        <strain evidence="2 4">CBS 304.34</strain>
    </source>
</reference>
<dbReference type="OrthoDB" id="5411041at2759"/>
<evidence type="ECO:0000313" key="3">
    <source>
        <dbReference type="Proteomes" id="UP000504636"/>
    </source>
</evidence>
<feature type="non-terminal residue" evidence="2">
    <location>
        <position position="186"/>
    </location>
</feature>
<keyword evidence="3" id="KW-1185">Reference proteome</keyword>
<evidence type="ECO:0000313" key="4">
    <source>
        <dbReference type="RefSeq" id="XP_033584694.1"/>
    </source>
</evidence>
<dbReference type="AlphaFoldDB" id="A0A6A6Z9M2"/>
<sequence length="186" mass="20788">PPSSSPLSPDQFEAQRAAQFAALTHTLSWTLLFACPAIAALPPRKLDIYTFGLGAVWLTSASHITHQRTGQGIWKNVASKVGAPGELPTERAREVKARLRAQEEVRREGVRGLGEMDRGEGKGKGVLERVWMGKEEEGWKEKRLREEREALDEGRGYGDLILGQVWEVWNWGKNREGEGEDEGKKD</sequence>
<gene>
    <name evidence="2 4" type="ORF">BDZ99DRAFT_368329</name>
</gene>
<proteinExistence type="predicted"/>
<dbReference type="RefSeq" id="XP_033584694.1">
    <property type="nucleotide sequence ID" value="XM_033714779.1"/>
</dbReference>
<accession>A0A6A6Z9M2</accession>
<dbReference type="GeneID" id="54455672"/>